<dbReference type="InterPro" id="IPR014027">
    <property type="entry name" value="UDP-Glc/GDP-Man_DH_C"/>
</dbReference>
<name>A0A0M6ZVY1_9HYPH</name>
<dbReference type="InterPro" id="IPR014026">
    <property type="entry name" value="UDP-Glc/GDP-Man_DH_dimer"/>
</dbReference>
<evidence type="ECO:0000256" key="3">
    <source>
        <dbReference type="PIRNR" id="PIRNR000124"/>
    </source>
</evidence>
<dbReference type="RefSeq" id="WP_055112403.1">
    <property type="nucleotide sequence ID" value="NZ_CXWC01000011.1"/>
</dbReference>
<protein>
    <submittedName>
        <fullName evidence="6">UDP-N-acetyl-D-glucosamine 6-dehydrogenase</fullName>
        <ecNumber evidence="6">1.1.1.136</ecNumber>
    </submittedName>
</protein>
<dbReference type="Pfam" id="PF03721">
    <property type="entry name" value="UDPG_MGDP_dh_N"/>
    <property type="match status" value="1"/>
</dbReference>
<proteinExistence type="inferred from homology"/>
<dbReference type="Pfam" id="PF00984">
    <property type="entry name" value="UDPG_MGDP_dh"/>
    <property type="match status" value="1"/>
</dbReference>
<keyword evidence="1 6" id="KW-0560">Oxidoreductase</keyword>
<evidence type="ECO:0000256" key="4">
    <source>
        <dbReference type="SAM" id="Phobius"/>
    </source>
</evidence>
<comment type="similarity">
    <text evidence="3">Belongs to the UDP-glucose/GDP-mannose dehydrogenase family.</text>
</comment>
<dbReference type="GO" id="GO:0016628">
    <property type="term" value="F:oxidoreductase activity, acting on the CH-CH group of donors, NAD or NADP as acceptor"/>
    <property type="evidence" value="ECO:0007669"/>
    <property type="project" value="InterPro"/>
</dbReference>
<dbReference type="PANTHER" id="PTHR43491">
    <property type="entry name" value="UDP-N-ACETYL-D-MANNOSAMINE DEHYDROGENASE"/>
    <property type="match status" value="1"/>
</dbReference>
<dbReference type="InterPro" id="IPR001732">
    <property type="entry name" value="UDP-Glc/GDP-Man_DH_N"/>
</dbReference>
<dbReference type="STRING" id="311410.LA5095_00988"/>
<dbReference type="Pfam" id="PF03720">
    <property type="entry name" value="UDPG_MGDP_dh_C"/>
    <property type="match status" value="1"/>
</dbReference>
<evidence type="ECO:0000256" key="1">
    <source>
        <dbReference type="ARBA" id="ARBA00023002"/>
    </source>
</evidence>
<accession>A0A0M6ZVY1</accession>
<dbReference type="Gene3D" id="3.40.50.720">
    <property type="entry name" value="NAD(P)-binding Rossmann-like Domain"/>
    <property type="match status" value="2"/>
</dbReference>
<organism evidence="6 7">
    <name type="scientific">Roseibium album</name>
    <dbReference type="NCBI Taxonomy" id="311410"/>
    <lineage>
        <taxon>Bacteria</taxon>
        <taxon>Pseudomonadati</taxon>
        <taxon>Pseudomonadota</taxon>
        <taxon>Alphaproteobacteria</taxon>
        <taxon>Hyphomicrobiales</taxon>
        <taxon>Stappiaceae</taxon>
        <taxon>Roseibium</taxon>
    </lineage>
</organism>
<evidence type="ECO:0000259" key="5">
    <source>
        <dbReference type="SMART" id="SM00984"/>
    </source>
</evidence>
<dbReference type="SMART" id="SM00984">
    <property type="entry name" value="UDPG_MGDP_dh_C"/>
    <property type="match status" value="1"/>
</dbReference>
<dbReference type="PANTHER" id="PTHR43491:SF1">
    <property type="entry name" value="UDP-N-ACETYL-D-MANNOSAMINE DEHYDROGENASE"/>
    <property type="match status" value="1"/>
</dbReference>
<dbReference type="SUPFAM" id="SSF52413">
    <property type="entry name" value="UDP-glucose/GDP-mannose dehydrogenase C-terminal domain"/>
    <property type="match status" value="1"/>
</dbReference>
<dbReference type="InterPro" id="IPR036291">
    <property type="entry name" value="NAD(P)-bd_dom_sf"/>
</dbReference>
<dbReference type="PIRSF" id="PIRSF000124">
    <property type="entry name" value="UDPglc_GDPman_dh"/>
    <property type="match status" value="1"/>
</dbReference>
<keyword evidence="7" id="KW-1185">Reference proteome</keyword>
<dbReference type="Proteomes" id="UP000049983">
    <property type="component" value="Unassembled WGS sequence"/>
</dbReference>
<evidence type="ECO:0000256" key="2">
    <source>
        <dbReference type="ARBA" id="ARBA00023027"/>
    </source>
</evidence>
<dbReference type="OrthoDB" id="9803238at2"/>
<dbReference type="EC" id="1.1.1.136" evidence="6"/>
<dbReference type="PIRSF" id="PIRSF500136">
    <property type="entry name" value="UDP_ManNAc_DH"/>
    <property type="match status" value="1"/>
</dbReference>
<feature type="transmembrane region" description="Helical" evidence="4">
    <location>
        <begin position="20"/>
        <end position="40"/>
    </location>
</feature>
<dbReference type="InterPro" id="IPR017476">
    <property type="entry name" value="UDP-Glc/GDP-Man"/>
</dbReference>
<sequence>MDTEYRNSVKLLEMLESKQARIAVIGLGYVGLPLAVTVALRGFSVTGFDIDADKISRLEEERSYIDAVTDEMLNEASRIGSVNWTTDFSGLAKCDVIVICVPTPLTRHREPDLSYVEDTAKVIAQNMLEGTLVVLESTTFPGTTKEVLTPVLASGGLCPGKDFWVAFSPEREDPGNKDYRTHSIPKIVGGDSEISRKLAVSFYSKVVDEVVPVSTTSTAEAVKITENIFRAVNIALVNELKVIYDAMGIDVWEVIDGASTKPFGFMPFYPGPGLGGHCIPIDPFYLTWKAREFGHTTRFIELAGEINVNMPQFVISKLREVLDLKCGKGLSTSRILLVGISYKKNVPDMRESPSVTLMDMMLKSGAEVDFLDPHIDRIPAMREFAHLLGRESVSSVEVGDADYDAILISTDHDAIDYEALIRLNVPIVDTRNAIARRGLPTEMVSKA</sequence>
<gene>
    <name evidence="6" type="primary">wbpA</name>
    <name evidence="6" type="ORF">LA5096_04126</name>
</gene>
<dbReference type="InterPro" id="IPR008927">
    <property type="entry name" value="6-PGluconate_DH-like_C_sf"/>
</dbReference>
<dbReference type="NCBIfam" id="TIGR03026">
    <property type="entry name" value="NDP-sugDHase"/>
    <property type="match status" value="1"/>
</dbReference>
<feature type="domain" description="UDP-glucose/GDP-mannose dehydrogenase C-terminal" evidence="5">
    <location>
        <begin position="336"/>
        <end position="436"/>
    </location>
</feature>
<dbReference type="GO" id="GO:0047004">
    <property type="term" value="F:UDP-N-acetylglucosamine 6-dehydrogenase activity"/>
    <property type="evidence" value="ECO:0007669"/>
    <property type="project" value="UniProtKB-EC"/>
</dbReference>
<dbReference type="EMBL" id="CXWC01000011">
    <property type="protein sequence ID" value="CTQ74643.1"/>
    <property type="molecule type" value="Genomic_DNA"/>
</dbReference>
<dbReference type="SUPFAM" id="SSF51735">
    <property type="entry name" value="NAD(P)-binding Rossmann-fold domains"/>
    <property type="match status" value="1"/>
</dbReference>
<dbReference type="InterPro" id="IPR028359">
    <property type="entry name" value="UDP_ManNAc/GlcNAc_DH"/>
</dbReference>
<dbReference type="AlphaFoldDB" id="A0A0M6ZVY1"/>
<evidence type="ECO:0000313" key="6">
    <source>
        <dbReference type="EMBL" id="CTQ74643.1"/>
    </source>
</evidence>
<evidence type="ECO:0000313" key="7">
    <source>
        <dbReference type="Proteomes" id="UP000049983"/>
    </source>
</evidence>
<dbReference type="GO" id="GO:0051287">
    <property type="term" value="F:NAD binding"/>
    <property type="evidence" value="ECO:0007669"/>
    <property type="project" value="InterPro"/>
</dbReference>
<keyword evidence="4" id="KW-1133">Transmembrane helix</keyword>
<reference evidence="7" key="1">
    <citation type="submission" date="2015-07" db="EMBL/GenBank/DDBJ databases">
        <authorList>
            <person name="Rodrigo-Torres Lidia"/>
            <person name="Arahal R.David."/>
        </authorList>
    </citation>
    <scope>NUCLEOTIDE SEQUENCE [LARGE SCALE GENOMIC DNA]</scope>
    <source>
        <strain evidence="7">CECT 5096</strain>
    </source>
</reference>
<keyword evidence="4" id="KW-0812">Transmembrane</keyword>
<keyword evidence="2" id="KW-0520">NAD</keyword>
<dbReference type="SUPFAM" id="SSF48179">
    <property type="entry name" value="6-phosphogluconate dehydrogenase C-terminal domain-like"/>
    <property type="match status" value="1"/>
</dbReference>
<dbReference type="InterPro" id="IPR036220">
    <property type="entry name" value="UDP-Glc/GDP-Man_DH_C_sf"/>
</dbReference>
<keyword evidence="4" id="KW-0472">Membrane</keyword>
<dbReference type="GO" id="GO:0000271">
    <property type="term" value="P:polysaccharide biosynthetic process"/>
    <property type="evidence" value="ECO:0007669"/>
    <property type="project" value="InterPro"/>
</dbReference>
<dbReference type="GeneID" id="97671435"/>